<keyword evidence="2" id="KW-1185">Reference proteome</keyword>
<dbReference type="Gene3D" id="3.40.50.150">
    <property type="entry name" value="Vaccinia Virus protein VP39"/>
    <property type="match status" value="1"/>
</dbReference>
<dbReference type="SUPFAM" id="SSF53335">
    <property type="entry name" value="S-adenosyl-L-methionine-dependent methyltransferases"/>
    <property type="match status" value="1"/>
</dbReference>
<organism evidence="1 2">
    <name type="scientific">Chrysophaeum taylorii</name>
    <dbReference type="NCBI Taxonomy" id="2483200"/>
    <lineage>
        <taxon>Eukaryota</taxon>
        <taxon>Sar</taxon>
        <taxon>Stramenopiles</taxon>
        <taxon>Ochrophyta</taxon>
        <taxon>Pelagophyceae</taxon>
        <taxon>Pelagomonadales</taxon>
        <taxon>Pelagomonadaceae</taxon>
        <taxon>Chrysophaeum</taxon>
    </lineage>
</organism>
<dbReference type="PANTHER" id="PTHR14614">
    <property type="entry name" value="HEPATOCELLULAR CARCINOMA-ASSOCIATED ANTIGEN"/>
    <property type="match status" value="1"/>
</dbReference>
<gene>
    <name evidence="1" type="ORF">CTAYLR_001130</name>
</gene>
<proteinExistence type="predicted"/>
<dbReference type="EMBL" id="JAQMWT010000009">
    <property type="protein sequence ID" value="KAJ8614219.1"/>
    <property type="molecule type" value="Genomic_DNA"/>
</dbReference>
<evidence type="ECO:0000313" key="1">
    <source>
        <dbReference type="EMBL" id="KAJ8614219.1"/>
    </source>
</evidence>
<dbReference type="InterPro" id="IPR029063">
    <property type="entry name" value="SAM-dependent_MTases_sf"/>
</dbReference>
<dbReference type="Proteomes" id="UP001230188">
    <property type="component" value="Unassembled WGS sequence"/>
</dbReference>
<dbReference type="Pfam" id="PF10294">
    <property type="entry name" value="Methyltransf_16"/>
    <property type="match status" value="1"/>
</dbReference>
<dbReference type="InterPro" id="IPR019410">
    <property type="entry name" value="Methyltransf_16"/>
</dbReference>
<accession>A0AAD7XQN3</accession>
<sequence length="279" mass="29916">MLLCWSPSGYAVIAAAATNDVSRPHETALIVHPRYPKGAAHFLHPSPHLREAVVINVPGVPFDMVVAQRQFAASRETGFSVWRAATVLSRYLVADLGPPKKRTKCVELGCGSGAIVSSVASYLGFEAHATDRPPLLVDAQTSCRAHRLAAARTDPMKGPPVEVGPLDWSRRAAADFNRARGGPFDLVLGSEIVYATRDQSLETVVATFAKLSATIKTLLAPNGAAVLAWCPRSHVEPLFFDNLATFHLKASAPRPIGHLGLSDLQAQGIRIIHVSHTTT</sequence>
<evidence type="ECO:0008006" key="3">
    <source>
        <dbReference type="Google" id="ProtNLM"/>
    </source>
</evidence>
<dbReference type="CDD" id="cd02440">
    <property type="entry name" value="AdoMet_MTases"/>
    <property type="match status" value="1"/>
</dbReference>
<comment type="caution">
    <text evidence="1">The sequence shown here is derived from an EMBL/GenBank/DDBJ whole genome shotgun (WGS) entry which is preliminary data.</text>
</comment>
<dbReference type="AlphaFoldDB" id="A0AAD7XQN3"/>
<name>A0AAD7XQN3_9STRA</name>
<reference evidence="1" key="1">
    <citation type="submission" date="2023-01" db="EMBL/GenBank/DDBJ databases">
        <title>Metagenome sequencing of chrysophaentin producing Chrysophaeum taylorii.</title>
        <authorList>
            <person name="Davison J."/>
            <person name="Bewley C."/>
        </authorList>
    </citation>
    <scope>NUCLEOTIDE SEQUENCE</scope>
    <source>
        <strain evidence="1">NIES-1699</strain>
    </source>
</reference>
<evidence type="ECO:0000313" key="2">
    <source>
        <dbReference type="Proteomes" id="UP001230188"/>
    </source>
</evidence>
<protein>
    <recommendedName>
        <fullName evidence="3">Methyltransferase domain-containing protein</fullName>
    </recommendedName>
</protein>